<feature type="DNA-binding region" description="H-T-H motif" evidence="2">
    <location>
        <begin position="55"/>
        <end position="74"/>
    </location>
</feature>
<reference evidence="4 5" key="1">
    <citation type="submission" date="2016-10" db="EMBL/GenBank/DDBJ databases">
        <authorList>
            <person name="de Groot N.N."/>
        </authorList>
    </citation>
    <scope>NUCLEOTIDE SEQUENCE [LARGE SCALE GENOMIC DNA]</scope>
    <source>
        <strain evidence="4 5">DSM 18978</strain>
    </source>
</reference>
<dbReference type="Proteomes" id="UP000198636">
    <property type="component" value="Unassembled WGS sequence"/>
</dbReference>
<gene>
    <name evidence="4" type="ORF">SAMN03080606_04047</name>
</gene>
<evidence type="ECO:0000256" key="2">
    <source>
        <dbReference type="PROSITE-ProRule" id="PRU00335"/>
    </source>
</evidence>
<dbReference type="PANTHER" id="PTHR43479">
    <property type="entry name" value="ACREF/ENVCD OPERON REPRESSOR-RELATED"/>
    <property type="match status" value="1"/>
</dbReference>
<dbReference type="Gene3D" id="1.10.357.10">
    <property type="entry name" value="Tetracycline Repressor, domain 2"/>
    <property type="match status" value="1"/>
</dbReference>
<dbReference type="InterPro" id="IPR050624">
    <property type="entry name" value="HTH-type_Tx_Regulator"/>
</dbReference>
<protein>
    <submittedName>
        <fullName evidence="4">Transcriptional regulator, TetR family</fullName>
    </submittedName>
</protein>
<evidence type="ECO:0000256" key="1">
    <source>
        <dbReference type="ARBA" id="ARBA00023125"/>
    </source>
</evidence>
<dbReference type="InterPro" id="IPR001647">
    <property type="entry name" value="HTH_TetR"/>
</dbReference>
<evidence type="ECO:0000313" key="4">
    <source>
        <dbReference type="EMBL" id="SCZ07686.1"/>
    </source>
</evidence>
<dbReference type="STRING" id="1120976.SAMN03080606_04047"/>
<dbReference type="GO" id="GO:0003677">
    <property type="term" value="F:DNA binding"/>
    <property type="evidence" value="ECO:0007669"/>
    <property type="project" value="UniProtKB-UniRule"/>
</dbReference>
<dbReference type="PROSITE" id="PS50977">
    <property type="entry name" value="HTH_TETR_2"/>
    <property type="match status" value="1"/>
</dbReference>
<accession>A0A1G5L4H7</accession>
<sequence>MLYLQFKLEVMHSTKNLINRELNMSTRAEQKEKRRLEILKVSLDLFIRKGYAATKITDIAQEANMSVGLLFHYFPSKDKLYEELIRIGMSGPKMVMAEDQSDPLTFFESTAKNILHYAVSDPFVAKMFVLIRQAEYNDAIPENIKELLQLDDTYTQSALLMEKGQQNKTIRQGNTTALTIAFWAAIQGVCEALALDPTTPCPESDWIVDIIRRK</sequence>
<dbReference type="EMBL" id="FMUS01000038">
    <property type="protein sequence ID" value="SCZ07686.1"/>
    <property type="molecule type" value="Genomic_DNA"/>
</dbReference>
<dbReference type="PRINTS" id="PR00455">
    <property type="entry name" value="HTHTETR"/>
</dbReference>
<dbReference type="SUPFAM" id="SSF46689">
    <property type="entry name" value="Homeodomain-like"/>
    <property type="match status" value="1"/>
</dbReference>
<evidence type="ECO:0000313" key="5">
    <source>
        <dbReference type="Proteomes" id="UP000198636"/>
    </source>
</evidence>
<keyword evidence="5" id="KW-1185">Reference proteome</keyword>
<dbReference type="Pfam" id="PF00440">
    <property type="entry name" value="TetR_N"/>
    <property type="match status" value="1"/>
</dbReference>
<name>A0A1G5L4H7_9FIRM</name>
<organism evidence="4 5">
    <name type="scientific">Alkaliphilus peptidifermentans DSM 18978</name>
    <dbReference type="NCBI Taxonomy" id="1120976"/>
    <lineage>
        <taxon>Bacteria</taxon>
        <taxon>Bacillati</taxon>
        <taxon>Bacillota</taxon>
        <taxon>Clostridia</taxon>
        <taxon>Peptostreptococcales</taxon>
        <taxon>Natronincolaceae</taxon>
        <taxon>Alkaliphilus</taxon>
    </lineage>
</organism>
<proteinExistence type="predicted"/>
<evidence type="ECO:0000259" key="3">
    <source>
        <dbReference type="PROSITE" id="PS50977"/>
    </source>
</evidence>
<dbReference type="InterPro" id="IPR009057">
    <property type="entry name" value="Homeodomain-like_sf"/>
</dbReference>
<feature type="domain" description="HTH tetR-type" evidence="3">
    <location>
        <begin position="32"/>
        <end position="92"/>
    </location>
</feature>
<dbReference type="AlphaFoldDB" id="A0A1G5L4H7"/>
<keyword evidence="1 2" id="KW-0238">DNA-binding</keyword>
<dbReference type="PANTHER" id="PTHR43479:SF11">
    <property type="entry name" value="ACREF_ENVCD OPERON REPRESSOR-RELATED"/>
    <property type="match status" value="1"/>
</dbReference>